<dbReference type="GO" id="GO:0009190">
    <property type="term" value="P:cyclic nucleotide biosynthetic process"/>
    <property type="evidence" value="ECO:0007669"/>
    <property type="project" value="InterPro"/>
</dbReference>
<evidence type="ECO:0000256" key="1">
    <source>
        <dbReference type="ARBA" id="ARBA00022741"/>
    </source>
</evidence>
<keyword evidence="2" id="KW-0067">ATP-binding</keyword>
<accession>A0A1A7BLN5</accession>
<dbReference type="PROSITE" id="PS50125">
    <property type="entry name" value="GUANYLATE_CYCLASE_2"/>
    <property type="match status" value="1"/>
</dbReference>
<dbReference type="GO" id="GO:0035556">
    <property type="term" value="P:intracellular signal transduction"/>
    <property type="evidence" value="ECO:0007669"/>
    <property type="project" value="InterPro"/>
</dbReference>
<evidence type="ECO:0000313" key="5">
    <source>
        <dbReference type="Proteomes" id="UP000092484"/>
    </source>
</evidence>
<reference evidence="4 5" key="1">
    <citation type="submission" date="2016-06" db="EMBL/GenBank/DDBJ databases">
        <title>Genome sequence of Porphyrobacter dokdonensis DSW-74.</title>
        <authorList>
            <person name="Kim J.F."/>
            <person name="Song J.Y."/>
        </authorList>
    </citation>
    <scope>NUCLEOTIDE SEQUENCE [LARGE SCALE GENOMIC DNA]</scope>
    <source>
        <strain evidence="4 5">DSW-74</strain>
    </source>
</reference>
<dbReference type="PATRIC" id="fig|1300349.4.peg.519"/>
<dbReference type="Gene3D" id="3.30.70.1230">
    <property type="entry name" value="Nucleotide cyclase"/>
    <property type="match status" value="1"/>
</dbReference>
<dbReference type="GO" id="GO:0005737">
    <property type="term" value="C:cytoplasm"/>
    <property type="evidence" value="ECO:0007669"/>
    <property type="project" value="TreeGrafter"/>
</dbReference>
<dbReference type="SUPFAM" id="SSF48452">
    <property type="entry name" value="TPR-like"/>
    <property type="match status" value="1"/>
</dbReference>
<dbReference type="InterPro" id="IPR029787">
    <property type="entry name" value="Nucleotide_cyclase"/>
</dbReference>
<dbReference type="SMART" id="SM00044">
    <property type="entry name" value="CYCc"/>
    <property type="match status" value="1"/>
</dbReference>
<keyword evidence="5" id="KW-1185">Reference proteome</keyword>
<evidence type="ECO:0000313" key="4">
    <source>
        <dbReference type="EMBL" id="OBV12392.1"/>
    </source>
</evidence>
<keyword evidence="1" id="KW-0547">Nucleotide-binding</keyword>
<dbReference type="STRING" id="1300349.I603_0523"/>
<feature type="domain" description="Guanylate cyclase" evidence="3">
    <location>
        <begin position="62"/>
        <end position="190"/>
    </location>
</feature>
<sequence length="1058" mass="115788">MAMMSEEAASIRQSIATLEAQRDVLGPAVIEPAIKALQQQLAALQARQQPAVDEDAERKVVTVMFADISGFTALSEALDAEEVRAIMNDCFAELVPCIERYDGVVDKFIGDAVMALFGAPYAHEDDPRRALLAAIEMRASLDAFNSRRGLSLGIHFGINTGEVVAGGVGSSSRQDYSVMGDAVNVAARLEDASQTGEILVGPETYRQTEAEFEFEHKPRMRLKGKSEEISIHALIRRRLAPRQRIVAASVLVGRDEEVTRLCCAVDLLREDRGGSIMISGEAGLGKSRLLAEALSYAGVDVRSLLLVCQPHGETLGYGLLRHLIRHLIGAETNPDPAKMEQALHNALGSVASEGAQPDMMFIKLVAGLTITDAQLRVLQSLPGPVFEERMADALAVLLQAEGTARPLLLGIEDLHWADTSSLRLLARIAERAVPRVLLVATTRPGSDADRLFGHECDKIVLSPLDEEKSRAMLANLLGGAEAEILHAVVDRAEGNPFFLEEFAAIIGEHRASGAVDGSGLGIPNSIRSLVGARLDRLPSQGKRLLQVASVVGRSFDAEVVGQLAALGRQEEYLAQLVAQDIVHSHSDEQGHARALYAFRHALTHEAAYRSLLLRRRRELHLKLARLFSDQGGLSRDVSAAIISHHFEQAADYAAAGEYLLEAARDARNVFANREALAFYDRALGLPYPDEQAARRLMIAAHRGLGELLERTGKFAEAETNLAQALGLLDPSDHLVRAALLRGIGQTWIARRDAHRSLALYADATEALARVTDRVPAYWQEWCDLLLDRLWALYWANDIDGMRRLVAESAAHFETHGTAAQHSRFMHRQLLIRFRDEGREIRDETVDLAKACIVEAERLDDPVWLSQVTFSMGLALLWREAHDQCRHWLCRSLDLARVIGNAEYEVLALTYLAVSHRLEGKTIEVETLAREAKARATVSRMELYVGVALANEAWVALRQGRDGAARELAKAALSRWHSVQWPLGWIATGPLFALAVADSDWSLARDLAQGMLAPGQHGPGARFAEAIHALPEKDGMSDCVASAETFEQALFLAREAGVA</sequence>
<comment type="caution">
    <text evidence="4">The sequence shown here is derived from an EMBL/GenBank/DDBJ whole genome shotgun (WGS) entry which is preliminary data.</text>
</comment>
<dbReference type="Pfam" id="PF13191">
    <property type="entry name" value="AAA_16"/>
    <property type="match status" value="1"/>
</dbReference>
<dbReference type="InterPro" id="IPR001054">
    <property type="entry name" value="A/G_cyclase"/>
</dbReference>
<dbReference type="InterPro" id="IPR011990">
    <property type="entry name" value="TPR-like_helical_dom_sf"/>
</dbReference>
<dbReference type="InterPro" id="IPR027417">
    <property type="entry name" value="P-loop_NTPase"/>
</dbReference>
<dbReference type="AlphaFoldDB" id="A0A1A7BLN5"/>
<name>A0A1A7BLN5_9SPHN</name>
<dbReference type="EMBL" id="LZYB01000001">
    <property type="protein sequence ID" value="OBV12392.1"/>
    <property type="molecule type" value="Genomic_DNA"/>
</dbReference>
<organism evidence="4 5">
    <name type="scientific">Erythrobacter dokdonensis DSW-74</name>
    <dbReference type="NCBI Taxonomy" id="1300349"/>
    <lineage>
        <taxon>Bacteria</taxon>
        <taxon>Pseudomonadati</taxon>
        <taxon>Pseudomonadota</taxon>
        <taxon>Alphaproteobacteria</taxon>
        <taxon>Sphingomonadales</taxon>
        <taxon>Erythrobacteraceae</taxon>
        <taxon>Erythrobacter/Porphyrobacter group</taxon>
        <taxon>Erythrobacter</taxon>
    </lineage>
</organism>
<dbReference type="PANTHER" id="PTHR16305">
    <property type="entry name" value="TESTICULAR SOLUBLE ADENYLYL CYCLASE"/>
    <property type="match status" value="1"/>
</dbReference>
<dbReference type="CDD" id="cd07302">
    <property type="entry name" value="CHD"/>
    <property type="match status" value="1"/>
</dbReference>
<dbReference type="Pfam" id="PF00211">
    <property type="entry name" value="Guanylate_cyc"/>
    <property type="match status" value="1"/>
</dbReference>
<evidence type="ECO:0000259" key="3">
    <source>
        <dbReference type="PROSITE" id="PS50125"/>
    </source>
</evidence>
<dbReference type="PANTHER" id="PTHR16305:SF28">
    <property type="entry name" value="GUANYLATE CYCLASE DOMAIN-CONTAINING PROTEIN"/>
    <property type="match status" value="1"/>
</dbReference>
<evidence type="ECO:0000256" key="2">
    <source>
        <dbReference type="ARBA" id="ARBA00022840"/>
    </source>
</evidence>
<dbReference type="InterPro" id="IPR041664">
    <property type="entry name" value="AAA_16"/>
</dbReference>
<proteinExistence type="predicted"/>
<dbReference type="Proteomes" id="UP000092484">
    <property type="component" value="Unassembled WGS sequence"/>
</dbReference>
<dbReference type="Gene3D" id="1.25.40.10">
    <property type="entry name" value="Tetratricopeptide repeat domain"/>
    <property type="match status" value="1"/>
</dbReference>
<dbReference type="GO" id="GO:0005524">
    <property type="term" value="F:ATP binding"/>
    <property type="evidence" value="ECO:0007669"/>
    <property type="project" value="UniProtKB-KW"/>
</dbReference>
<dbReference type="SUPFAM" id="SSF55073">
    <property type="entry name" value="Nucleotide cyclase"/>
    <property type="match status" value="1"/>
</dbReference>
<protein>
    <submittedName>
        <fullName evidence="4">Adenylate/guanylate cyclase</fullName>
    </submittedName>
</protein>
<dbReference type="GO" id="GO:0004016">
    <property type="term" value="F:adenylate cyclase activity"/>
    <property type="evidence" value="ECO:0007669"/>
    <property type="project" value="UniProtKB-ARBA"/>
</dbReference>
<gene>
    <name evidence="4" type="ORF">I603_0523</name>
</gene>
<dbReference type="SUPFAM" id="SSF52540">
    <property type="entry name" value="P-loop containing nucleoside triphosphate hydrolases"/>
    <property type="match status" value="1"/>
</dbReference>